<evidence type="ECO:0000313" key="2">
    <source>
        <dbReference type="EMBL" id="PXY47130.1"/>
    </source>
</evidence>
<keyword evidence="1" id="KW-0812">Transmembrane</keyword>
<evidence type="ECO:0000313" key="3">
    <source>
        <dbReference type="Proteomes" id="UP000247681"/>
    </source>
</evidence>
<protein>
    <submittedName>
        <fullName evidence="2">Uncharacterized protein</fullName>
    </submittedName>
</protein>
<sequence length="93" mass="10899">MIILLIAIVITFFVTITILYIGYNKQKRTFRKRTASLENSIAVLGKQQEKQVNQLKLSDVLSEQLKESNHHLNKIIYDVNFQLFLAMFNKKKN</sequence>
<organism evidence="2 3">
    <name type="scientific">Flavobacterium hydrophilum</name>
    <dbReference type="NCBI Taxonomy" id="2211445"/>
    <lineage>
        <taxon>Bacteria</taxon>
        <taxon>Pseudomonadati</taxon>
        <taxon>Bacteroidota</taxon>
        <taxon>Flavobacteriia</taxon>
        <taxon>Flavobacteriales</taxon>
        <taxon>Flavobacteriaceae</taxon>
        <taxon>Flavobacterium</taxon>
    </lineage>
</organism>
<dbReference type="RefSeq" id="WP_110346131.1">
    <property type="nucleotide sequence ID" value="NZ_QJHL01000001.1"/>
</dbReference>
<reference evidence="2 3" key="1">
    <citation type="submission" date="2018-05" db="EMBL/GenBank/DDBJ databases">
        <title>Flavobacterium sp. strain IMCC34758, incomplete genome.</title>
        <authorList>
            <person name="Joung Y."/>
        </authorList>
    </citation>
    <scope>NUCLEOTIDE SEQUENCE [LARGE SCALE GENOMIC DNA]</scope>
    <source>
        <strain evidence="2 3">IMCC34758</strain>
    </source>
</reference>
<dbReference type="Proteomes" id="UP000247681">
    <property type="component" value="Unassembled WGS sequence"/>
</dbReference>
<keyword evidence="1" id="KW-0472">Membrane</keyword>
<comment type="caution">
    <text evidence="2">The sequence shown here is derived from an EMBL/GenBank/DDBJ whole genome shotgun (WGS) entry which is preliminary data.</text>
</comment>
<dbReference type="EMBL" id="QJHL01000001">
    <property type="protein sequence ID" value="PXY47130.1"/>
    <property type="molecule type" value="Genomic_DNA"/>
</dbReference>
<accession>A0A2V4CAZ6</accession>
<name>A0A2V4CAZ6_9FLAO</name>
<keyword evidence="1" id="KW-1133">Transmembrane helix</keyword>
<feature type="transmembrane region" description="Helical" evidence="1">
    <location>
        <begin position="6"/>
        <end position="23"/>
    </location>
</feature>
<gene>
    <name evidence="2" type="ORF">DMB68_08280</name>
</gene>
<proteinExistence type="predicted"/>
<keyword evidence="3" id="KW-1185">Reference proteome</keyword>
<evidence type="ECO:0000256" key="1">
    <source>
        <dbReference type="SAM" id="Phobius"/>
    </source>
</evidence>
<dbReference type="AlphaFoldDB" id="A0A2V4CAZ6"/>